<keyword evidence="7" id="KW-0732">Signal</keyword>
<proteinExistence type="inferred from homology"/>
<keyword evidence="4" id="KW-0645">Protease</keyword>
<reference evidence="8 9" key="1">
    <citation type="submission" date="2014-06" db="EMBL/GenBank/DDBJ databases">
        <title>Evolutionary Origins and Diversification of the Mycorrhizal Mutualists.</title>
        <authorList>
            <consortium name="DOE Joint Genome Institute"/>
            <consortium name="Mycorrhizal Genomics Consortium"/>
            <person name="Kohler A."/>
            <person name="Kuo A."/>
            <person name="Nagy L.G."/>
            <person name="Floudas D."/>
            <person name="Copeland A."/>
            <person name="Barry K.W."/>
            <person name="Cichocki N."/>
            <person name="Veneault-Fourrey C."/>
            <person name="LaButti K."/>
            <person name="Lindquist E.A."/>
            <person name="Lipzen A."/>
            <person name="Lundell T."/>
            <person name="Morin E."/>
            <person name="Murat C."/>
            <person name="Riley R."/>
            <person name="Ohm R."/>
            <person name="Sun H."/>
            <person name="Tunlid A."/>
            <person name="Henrissat B."/>
            <person name="Grigoriev I.V."/>
            <person name="Hibbett D.S."/>
            <person name="Martin F."/>
        </authorList>
    </citation>
    <scope>NUCLEOTIDE SEQUENCE [LARGE SCALE GENOMIC DNA]</scope>
    <source>
        <strain evidence="8 9">SS14</strain>
    </source>
</reference>
<keyword evidence="9" id="KW-1185">Reference proteome</keyword>
<keyword evidence="3" id="KW-0121">Carboxypeptidase</keyword>
<evidence type="ECO:0000256" key="5">
    <source>
        <dbReference type="ARBA" id="ARBA00022801"/>
    </source>
</evidence>
<evidence type="ECO:0000313" key="8">
    <source>
        <dbReference type="EMBL" id="KIJ27000.1"/>
    </source>
</evidence>
<evidence type="ECO:0000256" key="4">
    <source>
        <dbReference type="ARBA" id="ARBA00022670"/>
    </source>
</evidence>
<dbReference type="InterPro" id="IPR001563">
    <property type="entry name" value="Peptidase_S10"/>
</dbReference>
<evidence type="ECO:0000256" key="6">
    <source>
        <dbReference type="ARBA" id="ARBA00023180"/>
    </source>
</evidence>
<dbReference type="GO" id="GO:0000324">
    <property type="term" value="C:fungal-type vacuole"/>
    <property type="evidence" value="ECO:0007669"/>
    <property type="project" value="TreeGrafter"/>
</dbReference>
<organism evidence="8 9">
    <name type="scientific">Sphaerobolus stellatus (strain SS14)</name>
    <dbReference type="NCBI Taxonomy" id="990650"/>
    <lineage>
        <taxon>Eukaryota</taxon>
        <taxon>Fungi</taxon>
        <taxon>Dikarya</taxon>
        <taxon>Basidiomycota</taxon>
        <taxon>Agaricomycotina</taxon>
        <taxon>Agaricomycetes</taxon>
        <taxon>Phallomycetidae</taxon>
        <taxon>Geastrales</taxon>
        <taxon>Sphaerobolaceae</taxon>
        <taxon>Sphaerobolus</taxon>
    </lineage>
</organism>
<dbReference type="InterPro" id="IPR029058">
    <property type="entry name" value="AB_hydrolase_fold"/>
</dbReference>
<dbReference type="Gene3D" id="1.10.287.410">
    <property type="match status" value="1"/>
</dbReference>
<dbReference type="Proteomes" id="UP000054279">
    <property type="component" value="Unassembled WGS sequence"/>
</dbReference>
<keyword evidence="5" id="KW-0378">Hydrolase</keyword>
<sequence length="430" mass="48535">MWPPLLLISTILGLLAPALGSQIPFNAESNAEQLRVTPIHLNSISNTFTTLEHPAFPAHQVRIKRTDFCDPVVKVWTDNLVGYIDVDYGAKHLFFYFFESRRNPDTDDVVMWINGGPGCSASTGLLMELGIELCFLYDGIYLPVFAAEIYDQNKKRPEGVPINLSSVLIGNGITDISTLYPARYQATCGRTSVDTPVLDVNVCTRMQKALPRCQRMLRESCINLFDEMDCATASRFCDNELSVPFWSTGRNVYDISKMCIGDNHCYLERSQILNLFNQQSVRDNLGIPSTVGNFTGCNPAVGQAFAKHLDMWRLPAQFYVANLLERGIRILIYAGTYDWQCNWLANWLWSDKLEWSGGNDFRTQTMRDWTLPGKIAIAGQTRTARNLTFTTIYAAGHMVSVPAMSLVMVPHDKPKESLHMFQGWLEEQDL</sequence>
<dbReference type="Gene3D" id="3.40.50.1820">
    <property type="entry name" value="alpha/beta hydrolase"/>
    <property type="match status" value="2"/>
</dbReference>
<feature type="chain" id="PRO_5002204277" description="carboxypeptidase C" evidence="7">
    <location>
        <begin position="21"/>
        <end position="430"/>
    </location>
</feature>
<dbReference type="SUPFAM" id="SSF53474">
    <property type="entry name" value="alpha/beta-Hydrolases"/>
    <property type="match status" value="1"/>
</dbReference>
<evidence type="ECO:0000256" key="1">
    <source>
        <dbReference type="ARBA" id="ARBA00009431"/>
    </source>
</evidence>
<dbReference type="EC" id="3.4.16.5" evidence="2"/>
<comment type="similarity">
    <text evidence="1">Belongs to the peptidase S10 family.</text>
</comment>
<dbReference type="Pfam" id="PF00450">
    <property type="entry name" value="Peptidase_S10"/>
    <property type="match status" value="2"/>
</dbReference>
<evidence type="ECO:0000256" key="7">
    <source>
        <dbReference type="SAM" id="SignalP"/>
    </source>
</evidence>
<protein>
    <recommendedName>
        <fullName evidence="2">carboxypeptidase C</fullName>
        <ecNumber evidence="2">3.4.16.5</ecNumber>
    </recommendedName>
</protein>
<dbReference type="OrthoDB" id="443318at2759"/>
<name>A0A0C9UNZ0_SPHS4</name>
<evidence type="ECO:0000256" key="3">
    <source>
        <dbReference type="ARBA" id="ARBA00022645"/>
    </source>
</evidence>
<dbReference type="EMBL" id="KN837350">
    <property type="protein sequence ID" value="KIJ27000.1"/>
    <property type="molecule type" value="Genomic_DNA"/>
</dbReference>
<dbReference type="HOGENOM" id="CLU_008523_10_4_1"/>
<evidence type="ECO:0000256" key="2">
    <source>
        <dbReference type="ARBA" id="ARBA00012446"/>
    </source>
</evidence>
<dbReference type="GO" id="GO:0006508">
    <property type="term" value="P:proteolysis"/>
    <property type="evidence" value="ECO:0007669"/>
    <property type="project" value="UniProtKB-KW"/>
</dbReference>
<accession>A0A0C9UNZ0</accession>
<evidence type="ECO:0000313" key="9">
    <source>
        <dbReference type="Proteomes" id="UP000054279"/>
    </source>
</evidence>
<feature type="signal peptide" evidence="7">
    <location>
        <begin position="1"/>
        <end position="20"/>
    </location>
</feature>
<gene>
    <name evidence="8" type="ORF">M422DRAFT_71784</name>
</gene>
<dbReference type="AlphaFoldDB" id="A0A0C9UNZ0"/>
<keyword evidence="6" id="KW-0325">Glycoprotein</keyword>
<dbReference type="PANTHER" id="PTHR11802">
    <property type="entry name" value="SERINE PROTEASE FAMILY S10 SERINE CARBOXYPEPTIDASE"/>
    <property type="match status" value="1"/>
</dbReference>
<dbReference type="PANTHER" id="PTHR11802:SF113">
    <property type="entry name" value="SERINE CARBOXYPEPTIDASE CTSA-4.1"/>
    <property type="match status" value="1"/>
</dbReference>
<dbReference type="GO" id="GO:0004185">
    <property type="term" value="F:serine-type carboxypeptidase activity"/>
    <property type="evidence" value="ECO:0007669"/>
    <property type="project" value="UniProtKB-EC"/>
</dbReference>